<proteinExistence type="predicted"/>
<dbReference type="Proteomes" id="UP000094892">
    <property type="component" value="Unassembled WGS sequence"/>
</dbReference>
<protein>
    <submittedName>
        <fullName evidence="2">Uncharacterized protein</fullName>
    </submittedName>
</protein>
<gene>
    <name evidence="2" type="ORF">LPJSA22_02246</name>
</gene>
<evidence type="ECO:0000313" key="3">
    <source>
        <dbReference type="Proteomes" id="UP000094892"/>
    </source>
</evidence>
<feature type="compositionally biased region" description="Basic residues" evidence="1">
    <location>
        <begin position="1"/>
        <end position="19"/>
    </location>
</feature>
<feature type="region of interest" description="Disordered" evidence="1">
    <location>
        <begin position="1"/>
        <end position="46"/>
    </location>
</feature>
<dbReference type="AlphaFoldDB" id="A0A1E3KTZ9"/>
<accession>A0A1E3KTZ9</accession>
<comment type="caution">
    <text evidence="2">The sequence shown here is derived from an EMBL/GenBank/DDBJ whole genome shotgun (WGS) entry which is preliminary data.</text>
</comment>
<feature type="compositionally biased region" description="Polar residues" evidence="1">
    <location>
        <begin position="34"/>
        <end position="46"/>
    </location>
</feature>
<reference evidence="2 3" key="1">
    <citation type="submission" date="2016-08" db="EMBL/GenBank/DDBJ databases">
        <title>Genome sequencing of Lactobacillus plantarum JSA22, isolated from fermented soybean paste.</title>
        <authorList>
            <person name="Choi H.S."/>
        </authorList>
    </citation>
    <scope>NUCLEOTIDE SEQUENCE [LARGE SCALE GENOMIC DNA]</scope>
    <source>
        <strain evidence="2 3">JSA22</strain>
    </source>
</reference>
<name>A0A1E3KTZ9_LACPN</name>
<dbReference type="RefSeq" id="WP_164971269.1">
    <property type="nucleotide sequence ID" value="NZ_CP028241.1"/>
</dbReference>
<sequence length="46" mass="5297">MSKHTKKRSTVKRKHRRMKEHAEANKKPPVKATSHGTTRMTVVSIT</sequence>
<dbReference type="EMBL" id="MCOL01000001">
    <property type="protein sequence ID" value="ODO62239.1"/>
    <property type="molecule type" value="Genomic_DNA"/>
</dbReference>
<evidence type="ECO:0000313" key="2">
    <source>
        <dbReference type="EMBL" id="ODO62239.1"/>
    </source>
</evidence>
<evidence type="ECO:0000256" key="1">
    <source>
        <dbReference type="SAM" id="MobiDB-lite"/>
    </source>
</evidence>
<organism evidence="2 3">
    <name type="scientific">Lactiplantibacillus plantarum</name>
    <name type="common">Lactobacillus plantarum</name>
    <dbReference type="NCBI Taxonomy" id="1590"/>
    <lineage>
        <taxon>Bacteria</taxon>
        <taxon>Bacillati</taxon>
        <taxon>Bacillota</taxon>
        <taxon>Bacilli</taxon>
        <taxon>Lactobacillales</taxon>
        <taxon>Lactobacillaceae</taxon>
        <taxon>Lactiplantibacillus</taxon>
    </lineage>
</organism>